<dbReference type="AlphaFoldDB" id="A0A2T7BP44"/>
<accession>A0A2T7BP44</accession>
<dbReference type="RefSeq" id="WP_108686056.1">
    <property type="nucleotide sequence ID" value="NZ_QCYK01000001.1"/>
</dbReference>
<feature type="domain" description="Glycosyltransferase 2-like" evidence="1">
    <location>
        <begin position="4"/>
        <end position="107"/>
    </location>
</feature>
<proteinExistence type="predicted"/>
<dbReference type="EMBL" id="QCYK01000001">
    <property type="protein sequence ID" value="PUZ29419.1"/>
    <property type="molecule type" value="Genomic_DNA"/>
</dbReference>
<protein>
    <recommendedName>
        <fullName evidence="1">Glycosyltransferase 2-like domain-containing protein</fullName>
    </recommendedName>
</protein>
<dbReference type="Proteomes" id="UP000244450">
    <property type="component" value="Unassembled WGS sequence"/>
</dbReference>
<gene>
    <name evidence="2" type="ORF">DCC81_08210</name>
</gene>
<dbReference type="InterPro" id="IPR001173">
    <property type="entry name" value="Glyco_trans_2-like"/>
</dbReference>
<dbReference type="Pfam" id="PF00535">
    <property type="entry name" value="Glycos_transf_2"/>
    <property type="match status" value="1"/>
</dbReference>
<dbReference type="CDD" id="cd00761">
    <property type="entry name" value="Glyco_tranf_GTA_type"/>
    <property type="match status" value="1"/>
</dbReference>
<evidence type="ECO:0000313" key="3">
    <source>
        <dbReference type="Proteomes" id="UP000244450"/>
    </source>
</evidence>
<reference evidence="2 3" key="1">
    <citation type="submission" date="2018-04" db="EMBL/GenBank/DDBJ databases">
        <title>Chitinophaga fuyangensis sp. nov., isolated from soil in a chemical factory.</title>
        <authorList>
            <person name="Chen K."/>
        </authorList>
    </citation>
    <scope>NUCLEOTIDE SEQUENCE [LARGE SCALE GENOMIC DNA]</scope>
    <source>
        <strain evidence="2 3">LY-1</strain>
    </source>
</reference>
<name>A0A2T7BP44_9BACT</name>
<dbReference type="InterPro" id="IPR029044">
    <property type="entry name" value="Nucleotide-diphossugar_trans"/>
</dbReference>
<sequence length="331" mass="36810">MDFSLVICTYNPDVRILERCLQAVQSLDTTGLSTEILLVDNNSATPLSTLPCVQAFAKACPQMELLLVKQQGVQYARMAAIERATGTHIVYFDYDNEPQPGYLQALQVLTAAYPQVAAWGPGRVEVDFIDGVPEAISGLAYGAFQQRHETDVRFASEPDWQSCYPFGTGLCTKAFLLKQYAAQAQQGVYTLEGRNGNKLSSGEDTQMVLLCIKEGYAAGVAPSLALTHIIPGNRANARYLERLLYGTFVCYELSLLQVFPEQRSKLEAKLIAPARFARQAWVRWVKWRLQPKQQKKFDLIHFLSVNAGTYAALDKPLPGVVRRIIDRLAVA</sequence>
<organism evidence="2 3">
    <name type="scientific">Chitinophaga parva</name>
    <dbReference type="NCBI Taxonomy" id="2169414"/>
    <lineage>
        <taxon>Bacteria</taxon>
        <taxon>Pseudomonadati</taxon>
        <taxon>Bacteroidota</taxon>
        <taxon>Chitinophagia</taxon>
        <taxon>Chitinophagales</taxon>
        <taxon>Chitinophagaceae</taxon>
        <taxon>Chitinophaga</taxon>
    </lineage>
</organism>
<dbReference type="Gene3D" id="3.90.550.10">
    <property type="entry name" value="Spore Coat Polysaccharide Biosynthesis Protein SpsA, Chain A"/>
    <property type="match status" value="1"/>
</dbReference>
<evidence type="ECO:0000259" key="1">
    <source>
        <dbReference type="Pfam" id="PF00535"/>
    </source>
</evidence>
<keyword evidence="3" id="KW-1185">Reference proteome</keyword>
<evidence type="ECO:0000313" key="2">
    <source>
        <dbReference type="EMBL" id="PUZ29419.1"/>
    </source>
</evidence>
<dbReference type="OrthoDB" id="786280at2"/>
<dbReference type="SUPFAM" id="SSF53448">
    <property type="entry name" value="Nucleotide-diphospho-sugar transferases"/>
    <property type="match status" value="1"/>
</dbReference>
<comment type="caution">
    <text evidence="2">The sequence shown here is derived from an EMBL/GenBank/DDBJ whole genome shotgun (WGS) entry which is preliminary data.</text>
</comment>